<evidence type="ECO:0000256" key="2">
    <source>
        <dbReference type="ARBA" id="ARBA00022679"/>
    </source>
</evidence>
<feature type="domain" description="Carbohydrate kinase PfkB" evidence="5">
    <location>
        <begin position="6"/>
        <end position="301"/>
    </location>
</feature>
<evidence type="ECO:0000256" key="4">
    <source>
        <dbReference type="RuleBase" id="RU003704"/>
    </source>
</evidence>
<dbReference type="PROSITE" id="PS00584">
    <property type="entry name" value="PFKB_KINASES_2"/>
    <property type="match status" value="1"/>
</dbReference>
<evidence type="ECO:0000256" key="1">
    <source>
        <dbReference type="ARBA" id="ARBA00010688"/>
    </source>
</evidence>
<reference evidence="7" key="1">
    <citation type="journal article" date="2019" name="Int. J. Syst. Evol. Microbiol.">
        <title>The Global Catalogue of Microorganisms (GCM) 10K type strain sequencing project: providing services to taxonomists for standard genome sequencing and annotation.</title>
        <authorList>
            <consortium name="The Broad Institute Genomics Platform"/>
            <consortium name="The Broad Institute Genome Sequencing Center for Infectious Disease"/>
            <person name="Wu L."/>
            <person name="Ma J."/>
        </authorList>
    </citation>
    <scope>NUCLEOTIDE SEQUENCE [LARGE SCALE GENOMIC DNA]</scope>
    <source>
        <strain evidence="7">JCM 16950</strain>
    </source>
</reference>
<dbReference type="InterPro" id="IPR029056">
    <property type="entry name" value="Ribokinase-like"/>
</dbReference>
<dbReference type="PRINTS" id="PR00990">
    <property type="entry name" value="RIBOKINASE"/>
</dbReference>
<sequence length="315" mass="31901">MKRPCVLVVGDANLDLVLRGDVVPRFGQAEQMLDAADLVLGSSGGIVASGLARLGVATALVARVGDDLFGARTRELVAAAGVDVSSVLSSPEPTGLSVILSAPADRAILTLDGAMAQLTDDDVQAAISVRRPTHVHVSAFFLIPKAAAALPERLAALHAAGVTTSLDTNWDPAGRWKGVRECLPQLDLLLPNAAEAMALARAAGADPRDPEDAALRLSEAGPVVVVKDGSRGGFAVAQGSVVRAPARAVQVVDTTGAGDSFTAGLLAAWVDGLPLATAVRWATVAGSLSTRGVGGTAGQPTRAELVAALAEGDRP</sequence>
<name>A0ABP7GWU2_9MICO</name>
<dbReference type="RefSeq" id="WP_344784843.1">
    <property type="nucleotide sequence ID" value="NZ_BAABAF010000010.1"/>
</dbReference>
<keyword evidence="3 4" id="KW-0418">Kinase</keyword>
<dbReference type="InterPro" id="IPR002139">
    <property type="entry name" value="Ribo/fructo_kinase"/>
</dbReference>
<dbReference type="GO" id="GO:0016301">
    <property type="term" value="F:kinase activity"/>
    <property type="evidence" value="ECO:0007669"/>
    <property type="project" value="UniProtKB-KW"/>
</dbReference>
<dbReference type="Pfam" id="PF00294">
    <property type="entry name" value="PfkB"/>
    <property type="match status" value="1"/>
</dbReference>
<dbReference type="EMBL" id="BAABAF010000010">
    <property type="protein sequence ID" value="GAA3775405.1"/>
    <property type="molecule type" value="Genomic_DNA"/>
</dbReference>
<dbReference type="CDD" id="cd01166">
    <property type="entry name" value="KdgK"/>
    <property type="match status" value="1"/>
</dbReference>
<dbReference type="Proteomes" id="UP001500540">
    <property type="component" value="Unassembled WGS sequence"/>
</dbReference>
<evidence type="ECO:0000259" key="5">
    <source>
        <dbReference type="Pfam" id="PF00294"/>
    </source>
</evidence>
<dbReference type="InterPro" id="IPR011611">
    <property type="entry name" value="PfkB_dom"/>
</dbReference>
<evidence type="ECO:0000256" key="3">
    <source>
        <dbReference type="ARBA" id="ARBA00022777"/>
    </source>
</evidence>
<evidence type="ECO:0000313" key="7">
    <source>
        <dbReference type="Proteomes" id="UP001500540"/>
    </source>
</evidence>
<proteinExistence type="inferred from homology"/>
<accession>A0ABP7GWU2</accession>
<comment type="caution">
    <text evidence="6">The sequence shown here is derived from an EMBL/GenBank/DDBJ whole genome shotgun (WGS) entry which is preliminary data.</text>
</comment>
<dbReference type="SUPFAM" id="SSF53613">
    <property type="entry name" value="Ribokinase-like"/>
    <property type="match status" value="1"/>
</dbReference>
<dbReference type="PANTHER" id="PTHR10584:SF166">
    <property type="entry name" value="RIBOKINASE"/>
    <property type="match status" value="1"/>
</dbReference>
<protein>
    <submittedName>
        <fullName evidence="6">Sugar kinase</fullName>
    </submittedName>
</protein>
<keyword evidence="7" id="KW-1185">Reference proteome</keyword>
<keyword evidence="2 4" id="KW-0808">Transferase</keyword>
<evidence type="ECO:0000313" key="6">
    <source>
        <dbReference type="EMBL" id="GAA3775405.1"/>
    </source>
</evidence>
<comment type="similarity">
    <text evidence="1 4">Belongs to the carbohydrate kinase PfkB family.</text>
</comment>
<dbReference type="InterPro" id="IPR002173">
    <property type="entry name" value="Carboh/pur_kinase_PfkB_CS"/>
</dbReference>
<dbReference type="Gene3D" id="3.40.1190.20">
    <property type="match status" value="1"/>
</dbReference>
<organism evidence="6 7">
    <name type="scientific">Microbacterium kribbense</name>
    <dbReference type="NCBI Taxonomy" id="433645"/>
    <lineage>
        <taxon>Bacteria</taxon>
        <taxon>Bacillati</taxon>
        <taxon>Actinomycetota</taxon>
        <taxon>Actinomycetes</taxon>
        <taxon>Micrococcales</taxon>
        <taxon>Microbacteriaceae</taxon>
        <taxon>Microbacterium</taxon>
    </lineage>
</organism>
<gene>
    <name evidence="6" type="ORF">GCM10022240_28820</name>
</gene>
<dbReference type="PANTHER" id="PTHR10584">
    <property type="entry name" value="SUGAR KINASE"/>
    <property type="match status" value="1"/>
</dbReference>